<feature type="non-terminal residue" evidence="1">
    <location>
        <position position="1"/>
    </location>
</feature>
<comment type="caution">
    <text evidence="1">The sequence shown here is derived from an EMBL/GenBank/DDBJ whole genome shotgun (WGS) entry which is preliminary data.</text>
</comment>
<sequence length="75" mass="8615">TSTQVPFVKFAAKYHEETHRPLADQNSPLALALYFRARVIGDTYMVAMECMLKSRGRSIDSRPQPMDHPYRSLCL</sequence>
<gene>
    <name evidence="1" type="ORF">BDM02DRAFT_3116303</name>
</gene>
<dbReference type="Proteomes" id="UP000886501">
    <property type="component" value="Unassembled WGS sequence"/>
</dbReference>
<evidence type="ECO:0000313" key="2">
    <source>
        <dbReference type="Proteomes" id="UP000886501"/>
    </source>
</evidence>
<protein>
    <submittedName>
        <fullName evidence="1">Uncharacterized protein</fullName>
    </submittedName>
</protein>
<accession>A0ACB6ZEG4</accession>
<keyword evidence="2" id="KW-1185">Reference proteome</keyword>
<evidence type="ECO:0000313" key="1">
    <source>
        <dbReference type="EMBL" id="KAF9647954.1"/>
    </source>
</evidence>
<reference evidence="1" key="2">
    <citation type="journal article" date="2020" name="Nat. Commun.">
        <title>Large-scale genome sequencing of mycorrhizal fungi provides insights into the early evolution of symbiotic traits.</title>
        <authorList>
            <person name="Miyauchi S."/>
            <person name="Kiss E."/>
            <person name="Kuo A."/>
            <person name="Drula E."/>
            <person name="Kohler A."/>
            <person name="Sanchez-Garcia M."/>
            <person name="Morin E."/>
            <person name="Andreopoulos B."/>
            <person name="Barry K.W."/>
            <person name="Bonito G."/>
            <person name="Buee M."/>
            <person name="Carver A."/>
            <person name="Chen C."/>
            <person name="Cichocki N."/>
            <person name="Clum A."/>
            <person name="Culley D."/>
            <person name="Crous P.W."/>
            <person name="Fauchery L."/>
            <person name="Girlanda M."/>
            <person name="Hayes R.D."/>
            <person name="Keri Z."/>
            <person name="LaButti K."/>
            <person name="Lipzen A."/>
            <person name="Lombard V."/>
            <person name="Magnuson J."/>
            <person name="Maillard F."/>
            <person name="Murat C."/>
            <person name="Nolan M."/>
            <person name="Ohm R.A."/>
            <person name="Pangilinan J."/>
            <person name="Pereira M.F."/>
            <person name="Perotto S."/>
            <person name="Peter M."/>
            <person name="Pfister S."/>
            <person name="Riley R."/>
            <person name="Sitrit Y."/>
            <person name="Stielow J.B."/>
            <person name="Szollosi G."/>
            <person name="Zifcakova L."/>
            <person name="Stursova M."/>
            <person name="Spatafora J.W."/>
            <person name="Tedersoo L."/>
            <person name="Vaario L.M."/>
            <person name="Yamada A."/>
            <person name="Yan M."/>
            <person name="Wang P."/>
            <person name="Xu J."/>
            <person name="Bruns T."/>
            <person name="Baldrian P."/>
            <person name="Vilgalys R."/>
            <person name="Dunand C."/>
            <person name="Henrissat B."/>
            <person name="Grigoriev I.V."/>
            <person name="Hibbett D."/>
            <person name="Nagy L.G."/>
            <person name="Martin F.M."/>
        </authorList>
    </citation>
    <scope>NUCLEOTIDE SEQUENCE</scope>
    <source>
        <strain evidence="1">P2</strain>
    </source>
</reference>
<organism evidence="1 2">
    <name type="scientific">Thelephora ganbajun</name>
    <name type="common">Ganba fungus</name>
    <dbReference type="NCBI Taxonomy" id="370292"/>
    <lineage>
        <taxon>Eukaryota</taxon>
        <taxon>Fungi</taxon>
        <taxon>Dikarya</taxon>
        <taxon>Basidiomycota</taxon>
        <taxon>Agaricomycotina</taxon>
        <taxon>Agaricomycetes</taxon>
        <taxon>Thelephorales</taxon>
        <taxon>Thelephoraceae</taxon>
        <taxon>Thelephora</taxon>
    </lineage>
</organism>
<proteinExistence type="predicted"/>
<name>A0ACB6ZEG4_THEGA</name>
<dbReference type="EMBL" id="MU118023">
    <property type="protein sequence ID" value="KAF9647954.1"/>
    <property type="molecule type" value="Genomic_DNA"/>
</dbReference>
<reference evidence="1" key="1">
    <citation type="submission" date="2019-10" db="EMBL/GenBank/DDBJ databases">
        <authorList>
            <consortium name="DOE Joint Genome Institute"/>
            <person name="Kuo A."/>
            <person name="Miyauchi S."/>
            <person name="Kiss E."/>
            <person name="Drula E."/>
            <person name="Kohler A."/>
            <person name="Sanchez-Garcia M."/>
            <person name="Andreopoulos B."/>
            <person name="Barry K.W."/>
            <person name="Bonito G."/>
            <person name="Buee M."/>
            <person name="Carver A."/>
            <person name="Chen C."/>
            <person name="Cichocki N."/>
            <person name="Clum A."/>
            <person name="Culley D."/>
            <person name="Crous P.W."/>
            <person name="Fauchery L."/>
            <person name="Girlanda M."/>
            <person name="Hayes R."/>
            <person name="Keri Z."/>
            <person name="Labutti K."/>
            <person name="Lipzen A."/>
            <person name="Lombard V."/>
            <person name="Magnuson J."/>
            <person name="Maillard F."/>
            <person name="Morin E."/>
            <person name="Murat C."/>
            <person name="Nolan M."/>
            <person name="Ohm R."/>
            <person name="Pangilinan J."/>
            <person name="Pereira M."/>
            <person name="Perotto S."/>
            <person name="Peter M."/>
            <person name="Riley R."/>
            <person name="Sitrit Y."/>
            <person name="Stielow B."/>
            <person name="Szollosi G."/>
            <person name="Zifcakova L."/>
            <person name="Stursova M."/>
            <person name="Spatafora J.W."/>
            <person name="Tedersoo L."/>
            <person name="Vaario L.-M."/>
            <person name="Yamada A."/>
            <person name="Yan M."/>
            <person name="Wang P."/>
            <person name="Xu J."/>
            <person name="Bruns T."/>
            <person name="Baldrian P."/>
            <person name="Vilgalys R."/>
            <person name="Henrissat B."/>
            <person name="Grigoriev I.V."/>
            <person name="Hibbett D."/>
            <person name="Nagy L.G."/>
            <person name="Martin F.M."/>
        </authorList>
    </citation>
    <scope>NUCLEOTIDE SEQUENCE</scope>
    <source>
        <strain evidence="1">P2</strain>
    </source>
</reference>